<dbReference type="EC" id="2.4.99.-" evidence="8"/>
<dbReference type="OrthoDB" id="871140at2"/>
<keyword evidence="5 7" id="KW-1133">Transmembrane helix</keyword>
<feature type="transmembrane region" description="Helical" evidence="7">
    <location>
        <begin position="152"/>
        <end position="172"/>
    </location>
</feature>
<feature type="transmembrane region" description="Helical" evidence="7">
    <location>
        <begin position="43"/>
        <end position="61"/>
    </location>
</feature>
<keyword evidence="8" id="KW-0328">Glycosyltransferase</keyword>
<dbReference type="AlphaFoldDB" id="A0A2R8AVU3"/>
<evidence type="ECO:0000256" key="6">
    <source>
        <dbReference type="ARBA" id="ARBA00023136"/>
    </source>
</evidence>
<dbReference type="RefSeq" id="WP_108886012.1">
    <property type="nucleotide sequence ID" value="NZ_OMOJ01000003.1"/>
</dbReference>
<accession>A0A2R8AVU3</accession>
<feature type="transmembrane region" description="Helical" evidence="7">
    <location>
        <begin position="6"/>
        <end position="31"/>
    </location>
</feature>
<keyword evidence="4 7" id="KW-0812">Transmembrane</keyword>
<feature type="transmembrane region" description="Helical" evidence="7">
    <location>
        <begin position="73"/>
        <end position="92"/>
    </location>
</feature>
<keyword evidence="2" id="KW-1003">Cell membrane</keyword>
<evidence type="ECO:0000256" key="7">
    <source>
        <dbReference type="SAM" id="Phobius"/>
    </source>
</evidence>
<comment type="similarity">
    <text evidence="1">Belongs to the Lgt family.</text>
</comment>
<dbReference type="GO" id="GO:0008961">
    <property type="term" value="F:phosphatidylglycerol-prolipoprotein diacylglyceryl transferase activity"/>
    <property type="evidence" value="ECO:0007669"/>
    <property type="project" value="InterPro"/>
</dbReference>
<sequence length="234" mass="24968">MLEILSIHMIFDLLAAASSLGVTALVLFWGLRKPGLGALERAGAGYPLALIGGAVVGAYAMGSINLWLMGEPALGRSILGAVIGAISAVEIYKLRAGLRGSTGAPLAAGFAASVMVGRWGCFLTGLPDQTFGIATTLPWAVDFGDGIPRHPVQIYESAAMGLCLILALLMLWRRPDAFSRYGFYGIIGIYGAQRFVWEFLKPYPPVLGPFNLFHIGCAALVLYAVSMSKWYVRP</sequence>
<dbReference type="InterPro" id="IPR001640">
    <property type="entry name" value="Lgt"/>
</dbReference>
<evidence type="ECO:0000313" key="9">
    <source>
        <dbReference type="Proteomes" id="UP000244904"/>
    </source>
</evidence>
<keyword evidence="6 7" id="KW-0472">Membrane</keyword>
<proteinExistence type="inferred from homology"/>
<dbReference type="EMBL" id="OMOJ01000003">
    <property type="protein sequence ID" value="SPF80136.1"/>
    <property type="molecule type" value="Genomic_DNA"/>
</dbReference>
<gene>
    <name evidence="8" type="primary">lgt_2</name>
    <name evidence="8" type="ORF">PRI8871_01940</name>
</gene>
<keyword evidence="9" id="KW-1185">Reference proteome</keyword>
<evidence type="ECO:0000313" key="8">
    <source>
        <dbReference type="EMBL" id="SPF80136.1"/>
    </source>
</evidence>
<evidence type="ECO:0000256" key="5">
    <source>
        <dbReference type="ARBA" id="ARBA00022989"/>
    </source>
</evidence>
<evidence type="ECO:0000256" key="4">
    <source>
        <dbReference type="ARBA" id="ARBA00022692"/>
    </source>
</evidence>
<dbReference type="GO" id="GO:0005886">
    <property type="term" value="C:plasma membrane"/>
    <property type="evidence" value="ECO:0007669"/>
    <property type="project" value="InterPro"/>
</dbReference>
<dbReference type="PANTHER" id="PTHR30589">
    <property type="entry name" value="PROLIPOPROTEIN DIACYLGLYCERYL TRANSFERASE"/>
    <property type="match status" value="1"/>
</dbReference>
<feature type="transmembrane region" description="Helical" evidence="7">
    <location>
        <begin position="212"/>
        <end position="232"/>
    </location>
</feature>
<evidence type="ECO:0000256" key="1">
    <source>
        <dbReference type="ARBA" id="ARBA00007150"/>
    </source>
</evidence>
<dbReference type="Proteomes" id="UP000244904">
    <property type="component" value="Unassembled WGS sequence"/>
</dbReference>
<evidence type="ECO:0000256" key="3">
    <source>
        <dbReference type="ARBA" id="ARBA00022679"/>
    </source>
</evidence>
<keyword evidence="8" id="KW-0449">Lipoprotein</keyword>
<feature type="transmembrane region" description="Helical" evidence="7">
    <location>
        <begin position="181"/>
        <end position="200"/>
    </location>
</feature>
<protein>
    <submittedName>
        <fullName evidence="8">Prolipoprotein diacylglyceryl transferase</fullName>
        <ecNumber evidence="8">2.4.99.-</ecNumber>
    </submittedName>
</protein>
<dbReference type="PANTHER" id="PTHR30589:SF0">
    <property type="entry name" value="PHOSPHATIDYLGLYCEROL--PROLIPOPROTEIN DIACYLGLYCERYL TRANSFERASE"/>
    <property type="match status" value="1"/>
</dbReference>
<keyword evidence="3 8" id="KW-0808">Transferase</keyword>
<reference evidence="9" key="1">
    <citation type="submission" date="2018-03" db="EMBL/GenBank/DDBJ databases">
        <authorList>
            <person name="Rodrigo-Torres L."/>
            <person name="Arahal R. D."/>
            <person name="Lucena T."/>
        </authorList>
    </citation>
    <scope>NUCLEOTIDE SEQUENCE [LARGE SCALE GENOMIC DNA]</scope>
    <source>
        <strain evidence="9">CECT 8871</strain>
    </source>
</reference>
<dbReference type="Pfam" id="PF01790">
    <property type="entry name" value="LGT"/>
    <property type="match status" value="1"/>
</dbReference>
<name>A0A2R8AVU3_9RHOB</name>
<evidence type="ECO:0000256" key="2">
    <source>
        <dbReference type="ARBA" id="ARBA00022475"/>
    </source>
</evidence>
<dbReference type="GO" id="GO:0042158">
    <property type="term" value="P:lipoprotein biosynthetic process"/>
    <property type="evidence" value="ECO:0007669"/>
    <property type="project" value="InterPro"/>
</dbReference>
<organism evidence="8 9">
    <name type="scientific">Pseudoprimorskyibacter insulae</name>
    <dbReference type="NCBI Taxonomy" id="1695997"/>
    <lineage>
        <taxon>Bacteria</taxon>
        <taxon>Pseudomonadati</taxon>
        <taxon>Pseudomonadota</taxon>
        <taxon>Alphaproteobacteria</taxon>
        <taxon>Rhodobacterales</taxon>
        <taxon>Paracoccaceae</taxon>
        <taxon>Pseudoprimorskyibacter</taxon>
    </lineage>
</organism>